<dbReference type="GO" id="GO:0004252">
    <property type="term" value="F:serine-type endopeptidase activity"/>
    <property type="evidence" value="ECO:0007669"/>
    <property type="project" value="InterPro"/>
</dbReference>
<feature type="transmembrane region" description="Helical" evidence="7">
    <location>
        <begin position="156"/>
        <end position="174"/>
    </location>
</feature>
<comment type="similarity">
    <text evidence="2">Belongs to the peptidase S54 family.</text>
</comment>
<dbReference type="InterPro" id="IPR050925">
    <property type="entry name" value="Rhomboid_protease_S54"/>
</dbReference>
<feature type="transmembrane region" description="Helical" evidence="7">
    <location>
        <begin position="260"/>
        <end position="282"/>
    </location>
</feature>
<protein>
    <submittedName>
        <fullName evidence="9">Rhomboid protease GluP</fullName>
    </submittedName>
</protein>
<comment type="subcellular location">
    <subcellularLocation>
        <location evidence="1">Membrane</location>
        <topology evidence="1">Multi-pass membrane protein</topology>
    </subcellularLocation>
</comment>
<evidence type="ECO:0000313" key="10">
    <source>
        <dbReference type="Proteomes" id="UP000307000"/>
    </source>
</evidence>
<dbReference type="Pfam" id="PF01694">
    <property type="entry name" value="Rhomboid"/>
    <property type="match status" value="1"/>
</dbReference>
<evidence type="ECO:0000256" key="1">
    <source>
        <dbReference type="ARBA" id="ARBA00004141"/>
    </source>
</evidence>
<keyword evidence="9" id="KW-0645">Protease</keyword>
<dbReference type="GO" id="GO:0006508">
    <property type="term" value="P:proteolysis"/>
    <property type="evidence" value="ECO:0007669"/>
    <property type="project" value="UniProtKB-KW"/>
</dbReference>
<keyword evidence="4" id="KW-0378">Hydrolase</keyword>
<dbReference type="KEGG" id="gcr:GcLGCM259_0016"/>
<dbReference type="SUPFAM" id="SSF144091">
    <property type="entry name" value="Rhomboid-like"/>
    <property type="match status" value="1"/>
</dbReference>
<dbReference type="PANTHER" id="PTHR43731">
    <property type="entry name" value="RHOMBOID PROTEASE"/>
    <property type="match status" value="1"/>
</dbReference>
<reference evidence="9 10" key="1">
    <citation type="submission" date="2018-12" db="EMBL/GenBank/DDBJ databases">
        <title>Complete Genome Sequence of Glutamicibacter creatinolyticus strain LGCM259,isolated from an abscess of a 12-year-old mare in Italy.</title>
        <authorList>
            <person name="Santos R.G."/>
            <person name="Silva A.L."/>
            <person name="Seyffert N."/>
            <person name="Castro T.L.P."/>
            <person name="Attili A.R."/>
            <person name="Rifici C."/>
            <person name="Mazzullo G."/>
            <person name="Brenig B."/>
            <person name="Venanzi F."/>
            <person name="Azevedo V."/>
        </authorList>
    </citation>
    <scope>NUCLEOTIDE SEQUENCE [LARGE SCALE GENOMIC DNA]</scope>
    <source>
        <strain evidence="9 10">LGCM 259</strain>
    </source>
</reference>
<feature type="domain" description="Peptidase S54 rhomboid" evidence="8">
    <location>
        <begin position="113"/>
        <end position="244"/>
    </location>
</feature>
<dbReference type="InterPro" id="IPR022764">
    <property type="entry name" value="Peptidase_S54_rhomboid_dom"/>
</dbReference>
<evidence type="ECO:0000256" key="6">
    <source>
        <dbReference type="ARBA" id="ARBA00023136"/>
    </source>
</evidence>
<dbReference type="AlphaFoldDB" id="A0A5B7WRI8"/>
<feature type="transmembrane region" description="Helical" evidence="7">
    <location>
        <begin position="206"/>
        <end position="226"/>
    </location>
</feature>
<keyword evidence="3 7" id="KW-0812">Transmembrane</keyword>
<dbReference type="EMBL" id="CP034412">
    <property type="protein sequence ID" value="QCY45810.1"/>
    <property type="molecule type" value="Genomic_DNA"/>
</dbReference>
<keyword evidence="5 7" id="KW-1133">Transmembrane helix</keyword>
<evidence type="ECO:0000256" key="3">
    <source>
        <dbReference type="ARBA" id="ARBA00022692"/>
    </source>
</evidence>
<evidence type="ECO:0000259" key="8">
    <source>
        <dbReference type="Pfam" id="PF01694"/>
    </source>
</evidence>
<evidence type="ECO:0000256" key="4">
    <source>
        <dbReference type="ARBA" id="ARBA00022801"/>
    </source>
</evidence>
<keyword evidence="10" id="KW-1185">Reference proteome</keyword>
<organism evidence="9 10">
    <name type="scientific">Glutamicibacter creatinolyticus</name>
    <dbReference type="NCBI Taxonomy" id="162496"/>
    <lineage>
        <taxon>Bacteria</taxon>
        <taxon>Bacillati</taxon>
        <taxon>Actinomycetota</taxon>
        <taxon>Actinomycetes</taxon>
        <taxon>Micrococcales</taxon>
        <taxon>Micrococcaceae</taxon>
        <taxon>Glutamicibacter</taxon>
    </lineage>
</organism>
<dbReference type="PANTHER" id="PTHR43731:SF14">
    <property type="entry name" value="PRESENILIN-ASSOCIATED RHOMBOID-LIKE PROTEIN, MITOCHONDRIAL"/>
    <property type="match status" value="1"/>
</dbReference>
<feature type="transmembrane region" description="Helical" evidence="7">
    <location>
        <begin position="129"/>
        <end position="147"/>
    </location>
</feature>
<dbReference type="Proteomes" id="UP000307000">
    <property type="component" value="Chromosome"/>
</dbReference>
<dbReference type="InterPro" id="IPR035952">
    <property type="entry name" value="Rhomboid-like_sf"/>
</dbReference>
<feature type="transmembrane region" description="Helical" evidence="7">
    <location>
        <begin position="232"/>
        <end position="248"/>
    </location>
</feature>
<evidence type="ECO:0000313" key="9">
    <source>
        <dbReference type="EMBL" id="QCY45810.1"/>
    </source>
</evidence>
<evidence type="ECO:0000256" key="5">
    <source>
        <dbReference type="ARBA" id="ARBA00022989"/>
    </source>
</evidence>
<proteinExistence type="inferred from homology"/>
<feature type="transmembrane region" description="Helical" evidence="7">
    <location>
        <begin position="180"/>
        <end position="199"/>
    </location>
</feature>
<accession>A0A5B7WRI8</accession>
<dbReference type="GO" id="GO:0016020">
    <property type="term" value="C:membrane"/>
    <property type="evidence" value="ECO:0007669"/>
    <property type="project" value="UniProtKB-SubCell"/>
</dbReference>
<gene>
    <name evidence="9" type="primary">gluP</name>
    <name evidence="9" type="ORF">GcLGCM259_0016</name>
</gene>
<name>A0A5B7WRI8_9MICC</name>
<evidence type="ECO:0000256" key="2">
    <source>
        <dbReference type="ARBA" id="ARBA00009045"/>
    </source>
</evidence>
<feature type="transmembrane region" description="Helical" evidence="7">
    <location>
        <begin position="78"/>
        <end position="97"/>
    </location>
</feature>
<sequence length="285" mass="30661">MSYGQVSPESTQVPTCYRHPDQISYVSCHRCGRPVCPRCQVSAPVGVQCIECVRNANRAIPSAKTEFGGTARSSAKPVVTYTLIGVNLLIYVLQWVIPNFTQQIVLVGALAYWEPWRVLTSAFAHSQGSLLHIAMNMYGVYICGVLLEPRLGRMRFGWLYFLSALGGSLGVLLLSDPYTATLGASGALSGLFLALFVVFRTNRTALRQMGIVLLLNVVMGFVVPGISWQGHLGGAVLGLAAAASIVLIPKGSQRTTLQFVLLGILSVVVTGMLYLAAVTVRFPLA</sequence>
<evidence type="ECO:0000256" key="7">
    <source>
        <dbReference type="SAM" id="Phobius"/>
    </source>
</evidence>
<keyword evidence="6 7" id="KW-0472">Membrane</keyword>
<dbReference type="Gene3D" id="1.20.1540.10">
    <property type="entry name" value="Rhomboid-like"/>
    <property type="match status" value="1"/>
</dbReference>